<dbReference type="Gene3D" id="1.10.8.730">
    <property type="match status" value="1"/>
</dbReference>
<keyword evidence="4" id="KW-1185">Reference proteome</keyword>
<dbReference type="NCBIfam" id="NF045975">
    <property type="entry name" value="VirB4_plasma"/>
    <property type="match status" value="1"/>
</dbReference>
<evidence type="ECO:0000313" key="4">
    <source>
        <dbReference type="Proteomes" id="UP000290243"/>
    </source>
</evidence>
<accession>A0A449B404</accession>
<reference evidence="3 4" key="1">
    <citation type="submission" date="2019-01" db="EMBL/GenBank/DDBJ databases">
        <authorList>
            <consortium name="Pathogen Informatics"/>
        </authorList>
    </citation>
    <scope>NUCLEOTIDE SEQUENCE [LARGE SCALE GENOMIC DNA]</scope>
    <source>
        <strain evidence="3 4">NCTC10168</strain>
    </source>
</reference>
<dbReference type="AlphaFoldDB" id="A0A449B404"/>
<feature type="transmembrane region" description="Helical" evidence="1">
    <location>
        <begin position="20"/>
        <end position="41"/>
    </location>
</feature>
<evidence type="ECO:0000256" key="1">
    <source>
        <dbReference type="SAM" id="Phobius"/>
    </source>
</evidence>
<organism evidence="3 4">
    <name type="scientific">Mycoplasmopsis maculosa</name>
    <dbReference type="NCBI Taxonomy" id="114885"/>
    <lineage>
        <taxon>Bacteria</taxon>
        <taxon>Bacillati</taxon>
        <taxon>Mycoplasmatota</taxon>
        <taxon>Mycoplasmoidales</taxon>
        <taxon>Metamycoplasmataceae</taxon>
        <taxon>Mycoplasmopsis</taxon>
    </lineage>
</organism>
<dbReference type="InterPro" id="IPR051162">
    <property type="entry name" value="T4SS_component"/>
</dbReference>
<dbReference type="Proteomes" id="UP000290243">
    <property type="component" value="Chromosome"/>
</dbReference>
<name>A0A449B404_9BACT</name>
<keyword evidence="1" id="KW-1133">Transmembrane helix</keyword>
<dbReference type="KEGG" id="mmau:NCTC10168_00213"/>
<evidence type="ECO:0000313" key="3">
    <source>
        <dbReference type="EMBL" id="VEU75295.1"/>
    </source>
</evidence>
<keyword evidence="1" id="KW-0472">Membrane</keyword>
<dbReference type="EMBL" id="LR215037">
    <property type="protein sequence ID" value="VEU75295.1"/>
    <property type="molecule type" value="Genomic_DNA"/>
</dbReference>
<dbReference type="CDD" id="cd01127">
    <property type="entry name" value="TrwB_TraG_TraD_VirD4"/>
    <property type="match status" value="1"/>
</dbReference>
<dbReference type="RefSeq" id="WP_129646284.1">
    <property type="nucleotide sequence ID" value="NZ_LR215037.1"/>
</dbReference>
<keyword evidence="3" id="KW-0547">Nucleotide-binding</keyword>
<evidence type="ECO:0000259" key="2">
    <source>
        <dbReference type="SMART" id="SM00382"/>
    </source>
</evidence>
<dbReference type="SUPFAM" id="SSF52540">
    <property type="entry name" value="P-loop containing nucleoside triphosphate hydrolases"/>
    <property type="match status" value="1"/>
</dbReference>
<dbReference type="Pfam" id="PF19044">
    <property type="entry name" value="P-loop_TraG"/>
    <property type="match status" value="1"/>
</dbReference>
<dbReference type="OrthoDB" id="9804380at2"/>
<dbReference type="InterPro" id="IPR003593">
    <property type="entry name" value="AAA+_ATPase"/>
</dbReference>
<gene>
    <name evidence="3" type="ORF">NCTC10168_00213</name>
</gene>
<feature type="domain" description="AAA+ ATPase" evidence="2">
    <location>
        <begin position="503"/>
        <end position="800"/>
    </location>
</feature>
<dbReference type="Gene3D" id="3.40.50.300">
    <property type="entry name" value="P-loop containing nucleotide triphosphate hydrolases"/>
    <property type="match status" value="1"/>
</dbReference>
<dbReference type="GO" id="GO:0005524">
    <property type="term" value="F:ATP binding"/>
    <property type="evidence" value="ECO:0007669"/>
    <property type="project" value="UniProtKB-KW"/>
</dbReference>
<dbReference type="SMART" id="SM00382">
    <property type="entry name" value="AAA"/>
    <property type="match status" value="1"/>
</dbReference>
<dbReference type="InterPro" id="IPR027417">
    <property type="entry name" value="P-loop_NTPase"/>
</dbReference>
<proteinExistence type="predicted"/>
<keyword evidence="3" id="KW-0067">ATP-binding</keyword>
<dbReference type="InterPro" id="IPR043964">
    <property type="entry name" value="P-loop_TraG"/>
</dbReference>
<dbReference type="PANTHER" id="PTHR30121">
    <property type="entry name" value="UNCHARACTERIZED PROTEIN YJGR-RELATED"/>
    <property type="match status" value="1"/>
</dbReference>
<sequence length="942" mass="111392">MLQAKPLKRTRFNIFKNMAWYDLVIFFALLILDFIIVIFGFPQLSTIYKIVIPIGFIPFIALLFLNVKNTQYKYYQILWIWLKFLSSKKKFKNEEINNLMVFKTIDSDGLLRTNLTNKNSKSFVAKLFKLNGNSIFKYDNLYQQNLLETLANNLGNISNSVNIIKINNLNEFKENSFILEEKINKFKDENSKNYLFSKKEDLEKFKNQKYEEYFILIYGDDEFNLNENINNVKYIFESVNFLLTEQNQVETVLFLSNFYGLELTYNEIELKILNYANKIVSLNNLLNFKNIEFAKSYFKINENYCSLQAINEFDYEVDNGWLNTIYNSNSNVIINLNKINNNLAEKLLENANRKIGALANEKTSHFLRDQKKQYEYEIFEDLTNNIVKYQNKPLLDVSVYLFNKSLNKDDLVNLEKENIENAKKEKISLHKFDFEQFKTWNQMQLIPMDMLNTTIQALPELIAFGWPWNLEILNDNNDFILATQLQDNSPVFFDLFYRNFFRRNSNAIIIGTSGGGKSTLSKKILLNEFYNGSQIMIIDPQNEYNKICNQVKGQLIDLKDGDKTIINPLQIQINEFNEENIRIYNVIDNHIEFVSNWFETLFQNISKTELIVIKEALKNLYIKYKYYEFNTLEEFKNIKKWPIIDNFISELDNLKFRNNLEKSIYEIPIAKLIKEFKFFFQEQKSYKNIFNAQSNINLNNKFIVFNVKKLLSQQNQSSALAQIYLLLKIINTKISINSINKSYYKTVLFIDEAHFALKDNTPQLREFIIDTTKTIRKFNGSLILATQNVVDISQNASKILGNIQYSFFFNCKQIDLNSIQNLYETSQSLTEQELKFISSSKTGECLMFLTDKQHYQISINYNDFEKDLLFDDFTIYQKHIKSLLFEINQLINKIDDNSIKESLSIAYKKEIEIYENNLSTYKTYLTYLNFLTEFKTNLIDSF</sequence>
<protein>
    <submittedName>
        <fullName evidence="3">Conjugal transfer ATP-binding protein TraC</fullName>
    </submittedName>
</protein>
<keyword evidence="1" id="KW-0812">Transmembrane</keyword>
<dbReference type="PANTHER" id="PTHR30121:SF6">
    <property type="entry name" value="SLR6007 PROTEIN"/>
    <property type="match status" value="1"/>
</dbReference>